<accession>A0A1S1HHU7</accession>
<organism evidence="2 3">
    <name type="scientific">Edaphosphingomonas haloaromaticamans</name>
    <dbReference type="NCBI Taxonomy" id="653954"/>
    <lineage>
        <taxon>Bacteria</taxon>
        <taxon>Pseudomonadati</taxon>
        <taxon>Pseudomonadota</taxon>
        <taxon>Alphaproteobacteria</taxon>
        <taxon>Sphingomonadales</taxon>
        <taxon>Rhizorhabdaceae</taxon>
        <taxon>Edaphosphingomonas</taxon>
    </lineage>
</organism>
<evidence type="ECO:0000313" key="2">
    <source>
        <dbReference type="EMBL" id="OHT21647.1"/>
    </source>
</evidence>
<keyword evidence="3" id="KW-1185">Reference proteome</keyword>
<feature type="chain" id="PRO_5010185560" evidence="1">
    <location>
        <begin position="26"/>
        <end position="105"/>
    </location>
</feature>
<dbReference type="Proteomes" id="UP000179467">
    <property type="component" value="Unassembled WGS sequence"/>
</dbReference>
<protein>
    <submittedName>
        <fullName evidence="2">Uncharacterized protein</fullName>
    </submittedName>
</protein>
<proteinExistence type="predicted"/>
<evidence type="ECO:0000256" key="1">
    <source>
        <dbReference type="SAM" id="SignalP"/>
    </source>
</evidence>
<evidence type="ECO:0000313" key="3">
    <source>
        <dbReference type="Proteomes" id="UP000179467"/>
    </source>
</evidence>
<sequence>MDFPCSPPMLAGALLLVIGTNPARAQTYRPDAEGYPCARTAELAVVQNEAGFSIREKTNSVPPLPAAAPLPLPAAIKLGNSLTLDSRIFARTSLVRPESSDVPQR</sequence>
<keyword evidence="1" id="KW-0732">Signal</keyword>
<dbReference type="AlphaFoldDB" id="A0A1S1HHU7"/>
<gene>
    <name evidence="2" type="ORF">BHE75_03658</name>
</gene>
<feature type="signal peptide" evidence="1">
    <location>
        <begin position="1"/>
        <end position="25"/>
    </location>
</feature>
<reference evidence="2 3" key="1">
    <citation type="submission" date="2016-09" db="EMBL/GenBank/DDBJ databases">
        <title>Metabolic pathway, cell adaptation mechanisms and a novel monoxygenase revealed through proteogenomic-transcription analysis of a Sphingomonas haloaromaticamans strain degrading the fungicide ortho-phenylphenol.</title>
        <authorList>
            <person name="Perruchon C."/>
            <person name="Papadopoulou E.S."/>
            <person name="Rousidou C."/>
            <person name="Vasileiadis S."/>
            <person name="Tanou G."/>
            <person name="Amoutzias G."/>
            <person name="Molassiotis A."/>
            <person name="Karpouzas D.G."/>
        </authorList>
    </citation>
    <scope>NUCLEOTIDE SEQUENCE [LARGE SCALE GENOMIC DNA]</scope>
    <source>
        <strain evidence="2 3">P3</strain>
    </source>
</reference>
<comment type="caution">
    <text evidence="2">The sequence shown here is derived from an EMBL/GenBank/DDBJ whole genome shotgun (WGS) entry which is preliminary data.</text>
</comment>
<dbReference type="EMBL" id="MIPT01000001">
    <property type="protein sequence ID" value="OHT21647.1"/>
    <property type="molecule type" value="Genomic_DNA"/>
</dbReference>
<name>A0A1S1HHU7_9SPHN</name>